<dbReference type="Proteomes" id="UP000009011">
    <property type="component" value="Chromosome"/>
</dbReference>
<feature type="signal peptide" evidence="1">
    <location>
        <begin position="1"/>
        <end position="21"/>
    </location>
</feature>
<protein>
    <recommendedName>
        <fullName evidence="4">Outer membrane protein beta-barrel domain-containing protein</fullName>
    </recommendedName>
</protein>
<evidence type="ECO:0000256" key="1">
    <source>
        <dbReference type="SAM" id="SignalP"/>
    </source>
</evidence>
<dbReference type="RefSeq" id="WP_014856892.1">
    <property type="nucleotide sequence ID" value="NC_018178.1"/>
</dbReference>
<dbReference type="OrthoDB" id="9857736at2"/>
<evidence type="ECO:0000313" key="2">
    <source>
        <dbReference type="EMBL" id="AFN75460.1"/>
    </source>
</evidence>
<gene>
    <name evidence="2" type="ordered locus">MROS_2230</name>
</gene>
<dbReference type="AlphaFoldDB" id="I6Z8H8"/>
<proteinExistence type="predicted"/>
<dbReference type="KEGG" id="mro:MROS_2230"/>
<keyword evidence="1" id="KW-0732">Signal</keyword>
<evidence type="ECO:0008006" key="4">
    <source>
        <dbReference type="Google" id="ProtNLM"/>
    </source>
</evidence>
<organism evidence="2 3">
    <name type="scientific">Melioribacter roseus (strain DSM 23840 / JCM 17771 / VKM B-2668 / P3M-2)</name>
    <dbReference type="NCBI Taxonomy" id="1191523"/>
    <lineage>
        <taxon>Bacteria</taxon>
        <taxon>Pseudomonadati</taxon>
        <taxon>Ignavibacteriota</taxon>
        <taxon>Ignavibacteria</taxon>
        <taxon>Ignavibacteriales</taxon>
        <taxon>Melioribacteraceae</taxon>
        <taxon>Melioribacter</taxon>
    </lineage>
</organism>
<keyword evidence="3" id="KW-1185">Reference proteome</keyword>
<reference evidence="2 3" key="1">
    <citation type="journal article" date="2013" name="PLoS ONE">
        <title>Genomic analysis of Melioribacter roseus, facultatively anaerobic organotrophic bacterium representing a novel deep lineage within Bacteriodetes/Chlorobi group.</title>
        <authorList>
            <person name="Kadnikov V.V."/>
            <person name="Mardanov A.V."/>
            <person name="Podosokorskaya O.A."/>
            <person name="Gavrilov S.N."/>
            <person name="Kublanov I.V."/>
            <person name="Beletsky A.V."/>
            <person name="Bonch-Osmolovskaya E.A."/>
            <person name="Ravin N.V."/>
        </authorList>
    </citation>
    <scope>NUCLEOTIDE SEQUENCE [LARGE SCALE GENOMIC DNA]</scope>
    <source>
        <strain evidence="3">JCM 17771 / P3M-2</strain>
    </source>
</reference>
<dbReference type="HOGENOM" id="CLU_1110231_0_0_10"/>
<evidence type="ECO:0000313" key="3">
    <source>
        <dbReference type="Proteomes" id="UP000009011"/>
    </source>
</evidence>
<dbReference type="STRING" id="1191523.MROS_2230"/>
<sequence>MKLKSFIIIIVFTLPASGVNAQTFGFGCLGLSGFYAGFTHHYYEAPALNEFVNTYKITADPAEGLVPNIDFKRSTGYRIGANIFRARFSSIFISTKGYYQFLKETHEYKISVLNSERYELSMNNWGVGLDIGIPVFSFLDLKLVEGHVNFYSPEFKINLVEQNSATVELNKFTSDETKIGYFLGSGLIIHLIPDYISLEATAGYNFLELEQLYDGDNNLSIPVTNSTNEVINKKTFSATLQINVGFPL</sequence>
<dbReference type="EMBL" id="CP003557">
    <property type="protein sequence ID" value="AFN75460.1"/>
    <property type="molecule type" value="Genomic_DNA"/>
</dbReference>
<dbReference type="PROSITE" id="PS51257">
    <property type="entry name" value="PROKAR_LIPOPROTEIN"/>
    <property type="match status" value="1"/>
</dbReference>
<feature type="chain" id="PRO_5003706733" description="Outer membrane protein beta-barrel domain-containing protein" evidence="1">
    <location>
        <begin position="22"/>
        <end position="248"/>
    </location>
</feature>
<name>I6Z8H8_MELRP</name>
<accession>I6Z8H8</accession>